<feature type="transmembrane region" description="Helical" evidence="2">
    <location>
        <begin position="49"/>
        <end position="72"/>
    </location>
</feature>
<gene>
    <name evidence="3" type="ORF">CLV46_2140</name>
</gene>
<evidence type="ECO:0000256" key="2">
    <source>
        <dbReference type="SAM" id="Phobius"/>
    </source>
</evidence>
<feature type="transmembrane region" description="Helical" evidence="2">
    <location>
        <begin position="229"/>
        <end position="248"/>
    </location>
</feature>
<dbReference type="RefSeq" id="WP_211282180.1">
    <property type="nucleotide sequence ID" value="NZ_PGFF01000001.1"/>
</dbReference>
<dbReference type="EMBL" id="PGFF01000001">
    <property type="protein sequence ID" value="PJJ72568.1"/>
    <property type="molecule type" value="Genomic_DNA"/>
</dbReference>
<proteinExistence type="predicted"/>
<evidence type="ECO:0000313" key="4">
    <source>
        <dbReference type="Proteomes" id="UP000228758"/>
    </source>
</evidence>
<name>A0A2M9CL03_9MICO</name>
<organism evidence="3 4">
    <name type="scientific">Diaminobutyricimonas aerilata</name>
    <dbReference type="NCBI Taxonomy" id="1162967"/>
    <lineage>
        <taxon>Bacteria</taxon>
        <taxon>Bacillati</taxon>
        <taxon>Actinomycetota</taxon>
        <taxon>Actinomycetes</taxon>
        <taxon>Micrococcales</taxon>
        <taxon>Microbacteriaceae</taxon>
        <taxon>Diaminobutyricimonas</taxon>
    </lineage>
</organism>
<feature type="region of interest" description="Disordered" evidence="1">
    <location>
        <begin position="14"/>
        <end position="44"/>
    </location>
</feature>
<accession>A0A2M9CL03</accession>
<dbReference type="PANTHER" id="PTHR36844">
    <property type="entry name" value="PROTEASE PRSW"/>
    <property type="match status" value="1"/>
</dbReference>
<comment type="caution">
    <text evidence="3">The sequence shown here is derived from an EMBL/GenBank/DDBJ whole genome shotgun (WGS) entry which is preliminary data.</text>
</comment>
<dbReference type="InterPro" id="IPR026898">
    <property type="entry name" value="PrsW"/>
</dbReference>
<keyword evidence="2" id="KW-1133">Transmembrane helix</keyword>
<dbReference type="GO" id="GO:0008233">
    <property type="term" value="F:peptidase activity"/>
    <property type="evidence" value="ECO:0007669"/>
    <property type="project" value="InterPro"/>
</dbReference>
<feature type="transmembrane region" description="Helical" evidence="2">
    <location>
        <begin position="288"/>
        <end position="308"/>
    </location>
</feature>
<protein>
    <submittedName>
        <fullName evidence="3">RsiW-degrading membrane proteinase PrsW (M82 family)</fullName>
    </submittedName>
</protein>
<sequence>MSSLAPDGYAARVEPGHAAPASAPAEVRQETAVSYGGPTPPPRRGRAGAVVAAIIGIAIAGGALLFVLVYLLTFLGTGTVLTAAILAFVPLGIVFLGARWIDRWEPEPRGALLFAFLWGAGVSVLIALLVDSEIQNVLGAVDRDAPAVQLFQSAVQAPIVEEFGKGLGVLLILWFNRRHFDGPVDGIVYAAWVAGGFAFTENIQYFGIAIAESQGSIAGVAGTFAVRGLMSPFAHVMFTAMTGLLLGVAARRAGAFGAIGFFVLGLIPAVLLHALWNGALFFVTDFYGYYAIVQVPLFILAVVLVVALRRQEAALTYARLNEYAAAGWIAPGEVTALATPAGRRVALAWARQRGAGRIMKRYIRDATRLAFARQRVITGRGRIGAQADEARLLGAVTAARRALMGG</sequence>
<evidence type="ECO:0000313" key="3">
    <source>
        <dbReference type="EMBL" id="PJJ72568.1"/>
    </source>
</evidence>
<feature type="transmembrane region" description="Helical" evidence="2">
    <location>
        <begin position="110"/>
        <end position="130"/>
    </location>
</feature>
<evidence type="ECO:0000256" key="1">
    <source>
        <dbReference type="SAM" id="MobiDB-lite"/>
    </source>
</evidence>
<dbReference type="Proteomes" id="UP000228758">
    <property type="component" value="Unassembled WGS sequence"/>
</dbReference>
<keyword evidence="4" id="KW-1185">Reference proteome</keyword>
<keyword evidence="2" id="KW-0812">Transmembrane</keyword>
<keyword evidence="2" id="KW-0472">Membrane</keyword>
<feature type="transmembrane region" description="Helical" evidence="2">
    <location>
        <begin position="255"/>
        <end position="276"/>
    </location>
</feature>
<dbReference type="Pfam" id="PF13367">
    <property type="entry name" value="PrsW-protease"/>
    <property type="match status" value="1"/>
</dbReference>
<reference evidence="3 4" key="1">
    <citation type="submission" date="2017-11" db="EMBL/GenBank/DDBJ databases">
        <title>Genomic Encyclopedia of Archaeal and Bacterial Type Strains, Phase II (KMG-II): From Individual Species to Whole Genera.</title>
        <authorList>
            <person name="Goeker M."/>
        </authorList>
    </citation>
    <scope>NUCLEOTIDE SEQUENCE [LARGE SCALE GENOMIC DNA]</scope>
    <source>
        <strain evidence="3 4">DSM 27393</strain>
    </source>
</reference>
<feature type="transmembrane region" description="Helical" evidence="2">
    <location>
        <begin position="78"/>
        <end position="98"/>
    </location>
</feature>
<dbReference type="AlphaFoldDB" id="A0A2M9CL03"/>
<dbReference type="PANTHER" id="PTHR36844:SF1">
    <property type="entry name" value="PROTEASE PRSW"/>
    <property type="match status" value="1"/>
</dbReference>